<dbReference type="Proteomes" id="UP000199664">
    <property type="component" value="Unassembled WGS sequence"/>
</dbReference>
<proteinExistence type="predicted"/>
<dbReference type="EMBL" id="FOAN01000002">
    <property type="protein sequence ID" value="SEL03713.1"/>
    <property type="molecule type" value="Genomic_DNA"/>
</dbReference>
<keyword evidence="3" id="KW-1185">Reference proteome</keyword>
<dbReference type="InterPro" id="IPR007047">
    <property type="entry name" value="Flp_Fap"/>
</dbReference>
<name>A0A1H7LXM3_9HYPH</name>
<keyword evidence="1" id="KW-0812">Transmembrane</keyword>
<sequence>MRFGLTNYPEFWANLAGMERLSALALEFLRDRRGATALEYGFIAFFVSIAAIATIRQIGPLLNAKYASILPGLQ</sequence>
<keyword evidence="1" id="KW-0472">Membrane</keyword>
<reference evidence="3" key="1">
    <citation type="submission" date="2016-10" db="EMBL/GenBank/DDBJ databases">
        <authorList>
            <person name="Varghese N."/>
            <person name="Submissions S."/>
        </authorList>
    </citation>
    <scope>NUCLEOTIDE SEQUENCE [LARGE SCALE GENOMIC DNA]</scope>
    <source>
        <strain evidence="3">LMG 26383,CCUG 61248,R- 45681</strain>
    </source>
</reference>
<dbReference type="Pfam" id="PF04964">
    <property type="entry name" value="Flp_Fap"/>
    <property type="match status" value="1"/>
</dbReference>
<accession>A0A1H7LXM3</accession>
<evidence type="ECO:0000313" key="3">
    <source>
        <dbReference type="Proteomes" id="UP000199664"/>
    </source>
</evidence>
<dbReference type="STRING" id="1036779.SAMN04515666_102661"/>
<gene>
    <name evidence="2" type="ORF">SAMN04515666_102661</name>
</gene>
<evidence type="ECO:0000256" key="1">
    <source>
        <dbReference type="SAM" id="Phobius"/>
    </source>
</evidence>
<keyword evidence="1" id="KW-1133">Transmembrane helix</keyword>
<feature type="transmembrane region" description="Helical" evidence="1">
    <location>
        <begin position="37"/>
        <end position="55"/>
    </location>
</feature>
<organism evidence="2 3">
    <name type="scientific">Bosea lupini</name>
    <dbReference type="NCBI Taxonomy" id="1036779"/>
    <lineage>
        <taxon>Bacteria</taxon>
        <taxon>Pseudomonadati</taxon>
        <taxon>Pseudomonadota</taxon>
        <taxon>Alphaproteobacteria</taxon>
        <taxon>Hyphomicrobiales</taxon>
        <taxon>Boseaceae</taxon>
        <taxon>Bosea</taxon>
    </lineage>
</organism>
<protein>
    <submittedName>
        <fullName evidence="2">Flp pilus assembly protein, pilin Flp</fullName>
    </submittedName>
</protein>
<evidence type="ECO:0000313" key="2">
    <source>
        <dbReference type="EMBL" id="SEL03713.1"/>
    </source>
</evidence>
<dbReference type="AlphaFoldDB" id="A0A1H7LXM3"/>